<keyword evidence="3" id="KW-1185">Reference proteome</keyword>
<keyword evidence="1" id="KW-0472">Membrane</keyword>
<dbReference type="RefSeq" id="XP_007673380.1">
    <property type="nucleotide sequence ID" value="XM_007675190.1"/>
</dbReference>
<accession>M2NKD7</accession>
<reference evidence="2 3" key="1">
    <citation type="journal article" date="2012" name="PLoS Pathog.">
        <title>Diverse lifestyles and strategies of plant pathogenesis encoded in the genomes of eighteen Dothideomycetes fungi.</title>
        <authorList>
            <person name="Ohm R.A."/>
            <person name="Feau N."/>
            <person name="Henrissat B."/>
            <person name="Schoch C.L."/>
            <person name="Horwitz B.A."/>
            <person name="Barry K.W."/>
            <person name="Condon B.J."/>
            <person name="Copeland A.C."/>
            <person name="Dhillon B."/>
            <person name="Glaser F."/>
            <person name="Hesse C.N."/>
            <person name="Kosti I."/>
            <person name="LaButti K."/>
            <person name="Lindquist E.A."/>
            <person name="Lucas S."/>
            <person name="Salamov A.A."/>
            <person name="Bradshaw R.E."/>
            <person name="Ciuffetti L."/>
            <person name="Hamelin R.C."/>
            <person name="Kema G.H.J."/>
            <person name="Lawrence C."/>
            <person name="Scott J.A."/>
            <person name="Spatafora J.W."/>
            <person name="Turgeon B.G."/>
            <person name="de Wit P.J.G.M."/>
            <person name="Zhong S."/>
            <person name="Goodwin S.B."/>
            <person name="Grigoriev I.V."/>
        </authorList>
    </citation>
    <scope>NUCLEOTIDE SEQUENCE [LARGE SCALE GENOMIC DNA]</scope>
    <source>
        <strain evidence="2 3">UAMH 10762</strain>
    </source>
</reference>
<evidence type="ECO:0000256" key="1">
    <source>
        <dbReference type="SAM" id="Phobius"/>
    </source>
</evidence>
<name>M2NKD7_BAUPA</name>
<dbReference type="InterPro" id="IPR036624">
    <property type="entry name" value="Hcp1-lik_sf"/>
</dbReference>
<dbReference type="AlphaFoldDB" id="M2NKD7"/>
<evidence type="ECO:0000313" key="2">
    <source>
        <dbReference type="EMBL" id="EMC99904.1"/>
    </source>
</evidence>
<dbReference type="Gene3D" id="2.30.110.20">
    <property type="entry name" value="Hcp1-like"/>
    <property type="match status" value="1"/>
</dbReference>
<dbReference type="EMBL" id="KB445551">
    <property type="protein sequence ID" value="EMC99904.1"/>
    <property type="molecule type" value="Genomic_DNA"/>
</dbReference>
<dbReference type="HOGENOM" id="CLU_1283038_0_0_1"/>
<organism evidence="2 3">
    <name type="scientific">Baudoinia panamericana (strain UAMH 10762)</name>
    <name type="common">Angels' share fungus</name>
    <name type="synonym">Baudoinia compniacensis (strain UAMH 10762)</name>
    <dbReference type="NCBI Taxonomy" id="717646"/>
    <lineage>
        <taxon>Eukaryota</taxon>
        <taxon>Fungi</taxon>
        <taxon>Dikarya</taxon>
        <taxon>Ascomycota</taxon>
        <taxon>Pezizomycotina</taxon>
        <taxon>Dothideomycetes</taxon>
        <taxon>Dothideomycetidae</taxon>
        <taxon>Mycosphaerellales</taxon>
        <taxon>Teratosphaeriaceae</taxon>
        <taxon>Baudoinia</taxon>
    </lineage>
</organism>
<gene>
    <name evidence="2" type="ORF">BAUCODRAFT_572131</name>
</gene>
<dbReference type="Proteomes" id="UP000011761">
    <property type="component" value="Unassembled WGS sequence"/>
</dbReference>
<dbReference type="SUPFAM" id="SSF141452">
    <property type="entry name" value="Hcp1-like"/>
    <property type="match status" value="1"/>
</dbReference>
<dbReference type="GeneID" id="19115646"/>
<keyword evidence="1" id="KW-1133">Transmembrane helix</keyword>
<protein>
    <submittedName>
        <fullName evidence="2">Uncharacterized protein</fullName>
    </submittedName>
</protein>
<sequence length="215" mass="23406">MSAPATPTFQRRRTRFATLSPLYATTCTPQQQRYSMATRLFILSTTLFLPLVCSASFYRAFCLKRQKDHHLRCTIQINDGSNSLFTGQTSIEGNGFPAKDTSALESFVPSVDISSTAVGGAGNIVSYTTSLNQLTIDRTMDAYRPALFGYAVRSTSLTVTLGYAAVSAANPTNSLLVVYIFGNAHITNQAQAGSNGWPAETLTFSYQQMTMEVMS</sequence>
<proteinExistence type="predicted"/>
<evidence type="ECO:0000313" key="3">
    <source>
        <dbReference type="Proteomes" id="UP000011761"/>
    </source>
</evidence>
<dbReference type="KEGG" id="bcom:BAUCODRAFT_572131"/>
<keyword evidence="1" id="KW-0812">Transmembrane</keyword>
<feature type="transmembrane region" description="Helical" evidence="1">
    <location>
        <begin position="40"/>
        <end position="61"/>
    </location>
</feature>